<protein>
    <recommendedName>
        <fullName evidence="1">Thiamine-phosphate synthase ThiN domain-containing protein</fullName>
    </recommendedName>
</protein>
<name>X1D842_9ZZZZ</name>
<evidence type="ECO:0000313" key="2">
    <source>
        <dbReference type="EMBL" id="GAH01259.1"/>
    </source>
</evidence>
<comment type="caution">
    <text evidence="2">The sequence shown here is derived from an EMBL/GenBank/DDBJ whole genome shotgun (WGS) entry which is preliminary data.</text>
</comment>
<dbReference type="InterPro" id="IPR019293">
    <property type="entry name" value="ThiN"/>
</dbReference>
<dbReference type="EMBL" id="BART01029440">
    <property type="protein sequence ID" value="GAH01259.1"/>
    <property type="molecule type" value="Genomic_DNA"/>
</dbReference>
<sequence>RRQIWAAEHTARLILEIKKFDKSINYVINLKYTPELIKTLQKETDLILKEIQREKQPENIKQKEFSTMQWLIKGCINKKGEIPDIIWDKGSMGKEPMIRLFAKSSSDMIRKLKAIIKLS</sequence>
<dbReference type="InterPro" id="IPR036409">
    <property type="entry name" value="Aldolase_II/adducin_N_sf"/>
</dbReference>
<dbReference type="Pfam" id="PF10120">
    <property type="entry name" value="ThiN"/>
    <property type="match status" value="1"/>
</dbReference>
<dbReference type="Gene3D" id="3.40.225.10">
    <property type="entry name" value="Class II aldolase/adducin N-terminal domain"/>
    <property type="match status" value="1"/>
</dbReference>
<proteinExistence type="predicted"/>
<accession>X1D842</accession>
<reference evidence="2" key="1">
    <citation type="journal article" date="2014" name="Front. Microbiol.">
        <title>High frequency of phylogenetically diverse reductive dehalogenase-homologous genes in deep subseafloor sedimentary metagenomes.</title>
        <authorList>
            <person name="Kawai M."/>
            <person name="Futagami T."/>
            <person name="Toyoda A."/>
            <person name="Takaki Y."/>
            <person name="Nishi S."/>
            <person name="Hori S."/>
            <person name="Arai W."/>
            <person name="Tsubouchi T."/>
            <person name="Morono Y."/>
            <person name="Uchiyama I."/>
            <person name="Ito T."/>
            <person name="Fujiyama A."/>
            <person name="Inagaki F."/>
            <person name="Takami H."/>
        </authorList>
    </citation>
    <scope>NUCLEOTIDE SEQUENCE</scope>
    <source>
        <strain evidence="2">Expedition CK06-06</strain>
    </source>
</reference>
<gene>
    <name evidence="2" type="ORF">S01H4_51659</name>
</gene>
<feature type="domain" description="Thiamine-phosphate synthase ThiN" evidence="1">
    <location>
        <begin position="5"/>
        <end position="113"/>
    </location>
</feature>
<dbReference type="AlphaFoldDB" id="X1D842"/>
<organism evidence="2">
    <name type="scientific">marine sediment metagenome</name>
    <dbReference type="NCBI Taxonomy" id="412755"/>
    <lineage>
        <taxon>unclassified sequences</taxon>
        <taxon>metagenomes</taxon>
        <taxon>ecological metagenomes</taxon>
    </lineage>
</organism>
<dbReference type="SUPFAM" id="SSF53639">
    <property type="entry name" value="AraD/HMP-PK domain-like"/>
    <property type="match status" value="1"/>
</dbReference>
<feature type="non-terminal residue" evidence="2">
    <location>
        <position position="1"/>
    </location>
</feature>
<evidence type="ECO:0000259" key="1">
    <source>
        <dbReference type="Pfam" id="PF10120"/>
    </source>
</evidence>